<comment type="caution">
    <text evidence="1">The sequence shown here is derived from an EMBL/GenBank/DDBJ whole genome shotgun (WGS) entry which is preliminary data.</text>
</comment>
<dbReference type="RefSeq" id="WP_185985763.1">
    <property type="nucleotide sequence ID" value="NZ_BAAALZ010000004.1"/>
</dbReference>
<proteinExistence type="predicted"/>
<accession>A0A852R8K2</accession>
<dbReference type="AlphaFoldDB" id="A0A852R8K2"/>
<sequence length="83" mass="9068">MNAALTHTQLVSITELFNGLHELGRLRVHERDALLEAVATIRQADEAVPRLAEACRILQLRGSLREGITRAVDDIVSPAGTAR</sequence>
<name>A0A852R8K2_9MICO</name>
<dbReference type="EMBL" id="JACCBD010000001">
    <property type="protein sequence ID" value="NYD25220.1"/>
    <property type="molecule type" value="Genomic_DNA"/>
</dbReference>
<organism evidence="1 2">
    <name type="scientific">Leucobacter aridicollis</name>
    <dbReference type="NCBI Taxonomy" id="283878"/>
    <lineage>
        <taxon>Bacteria</taxon>
        <taxon>Bacillati</taxon>
        <taxon>Actinomycetota</taxon>
        <taxon>Actinomycetes</taxon>
        <taxon>Micrococcales</taxon>
        <taxon>Microbacteriaceae</taxon>
        <taxon>Leucobacter</taxon>
    </lineage>
</organism>
<reference evidence="1 2" key="1">
    <citation type="submission" date="2020-07" db="EMBL/GenBank/DDBJ databases">
        <title>Sequencing the genomes of 1000 actinobacteria strains.</title>
        <authorList>
            <person name="Klenk H.-P."/>
        </authorList>
    </citation>
    <scope>NUCLEOTIDE SEQUENCE [LARGE SCALE GENOMIC DNA]</scope>
    <source>
        <strain evidence="1 2">DSM 17380</strain>
    </source>
</reference>
<evidence type="ECO:0000313" key="1">
    <source>
        <dbReference type="EMBL" id="NYD25220.1"/>
    </source>
</evidence>
<gene>
    <name evidence="1" type="ORF">BJ960_000023</name>
</gene>
<dbReference type="Proteomes" id="UP000586095">
    <property type="component" value="Unassembled WGS sequence"/>
</dbReference>
<protein>
    <submittedName>
        <fullName evidence="1">Uncharacterized protein</fullName>
    </submittedName>
</protein>
<keyword evidence="2" id="KW-1185">Reference proteome</keyword>
<evidence type="ECO:0000313" key="2">
    <source>
        <dbReference type="Proteomes" id="UP000586095"/>
    </source>
</evidence>